<comment type="caution">
    <text evidence="1">The sequence shown here is derived from an EMBL/GenBank/DDBJ whole genome shotgun (WGS) entry which is preliminary data.</text>
</comment>
<sequence>MTNNSKTIAYLDACFRKGDIEKISYLFAPDFVFYVNAGEKQGFEEFANLMKQAAGQIIIKGDKMVSQDDIHFSTEFELPTEVENVKRIGFVEVQVHNCIIKSFNLHFHTQEVEVEKFRQVMKNSNAAYI</sequence>
<evidence type="ECO:0008006" key="2">
    <source>
        <dbReference type="Google" id="ProtNLM"/>
    </source>
</evidence>
<dbReference type="SUPFAM" id="SSF54427">
    <property type="entry name" value="NTF2-like"/>
    <property type="match status" value="1"/>
</dbReference>
<name>A0A2A4Z5Z9_9PROT</name>
<reference key="1">
    <citation type="submission" date="2017-08" db="EMBL/GenBank/DDBJ databases">
        <title>A dynamic microbial community with high functional redundancy inhabits the cold, oxic subseafloor aquifer.</title>
        <authorList>
            <person name="Tully B.J."/>
            <person name="Wheat C.G."/>
            <person name="Glazer B.T."/>
            <person name="Huber J.A."/>
        </authorList>
    </citation>
    <scope>NUCLEOTIDE SEQUENCE [LARGE SCALE GENOMIC DNA]</scope>
</reference>
<proteinExistence type="predicted"/>
<protein>
    <recommendedName>
        <fullName evidence="2">SnoaL-like domain-containing protein</fullName>
    </recommendedName>
</protein>
<accession>A0A2A4Z5Z9</accession>
<gene>
    <name evidence="1" type="ORF">COB13_04900</name>
</gene>
<dbReference type="AlphaFoldDB" id="A0A2A4Z5Z9"/>
<dbReference type="EMBL" id="NVUS01000004">
    <property type="protein sequence ID" value="PCJ02534.1"/>
    <property type="molecule type" value="Genomic_DNA"/>
</dbReference>
<organism evidence="1">
    <name type="scientific">OCS116 cluster bacterium</name>
    <dbReference type="NCBI Taxonomy" id="2030921"/>
    <lineage>
        <taxon>Bacteria</taxon>
        <taxon>Pseudomonadati</taxon>
        <taxon>Pseudomonadota</taxon>
        <taxon>Alphaproteobacteria</taxon>
        <taxon>OCS116 cluster</taxon>
    </lineage>
</organism>
<dbReference type="InterPro" id="IPR032710">
    <property type="entry name" value="NTF2-like_dom_sf"/>
</dbReference>
<reference evidence="1" key="2">
    <citation type="journal article" date="2018" name="ISME J.">
        <title>A dynamic microbial community with high functional redundancy inhabits the cold, oxic subseafloor aquifer.</title>
        <authorList>
            <person name="Tully B.J."/>
            <person name="Wheat C.G."/>
            <person name="Glazer B.T."/>
            <person name="Huber J.A."/>
        </authorList>
    </citation>
    <scope>NUCLEOTIDE SEQUENCE</scope>
    <source>
        <strain evidence="1">NORP83</strain>
    </source>
</reference>
<dbReference type="Gene3D" id="3.10.450.50">
    <property type="match status" value="1"/>
</dbReference>
<evidence type="ECO:0000313" key="1">
    <source>
        <dbReference type="EMBL" id="PCJ02534.1"/>
    </source>
</evidence>